<dbReference type="KEGG" id="lck:HN018_07780"/>
<evidence type="ECO:0000313" key="13">
    <source>
        <dbReference type="EMBL" id="QKE89957.1"/>
    </source>
</evidence>
<keyword evidence="3" id="KW-0809">Transit peptide</keyword>
<evidence type="ECO:0000256" key="10">
    <source>
        <dbReference type="ARBA" id="ARBA00047409"/>
    </source>
</evidence>
<dbReference type="InterPro" id="IPR000073">
    <property type="entry name" value="AB_hydrolase_1"/>
</dbReference>
<evidence type="ECO:0000256" key="2">
    <source>
        <dbReference type="ARBA" id="ARBA00022801"/>
    </source>
</evidence>
<dbReference type="PANTHER" id="PTHR16138:SF7">
    <property type="entry name" value="PALMITOYL-PROTEIN THIOESTERASE ABHD10, MITOCHONDRIAL"/>
    <property type="match status" value="1"/>
</dbReference>
<sequence>MSNETLHQITRPDGIRLAARHLPGRAPTIVFLPGLRSDMTGDKARALVAFAEARGQAMLRLDYSGHGESGGRFDEGSVAVWRDDAIAIIDALAPGPVVLVGSSMGGWIALMVAIGLAGEARVRGLVGIAAAPDFTREMVARLPPIALEALARDGRVVLPAEPDPLVLTSRAVADGEACSLMDGPIAVACPVRLLHGQRDDVVSWKTALEIAKLVTSEDCVVTLVKDGDHRLSRVQDIGLLQAVLQSLLNGQTASS</sequence>
<gene>
    <name evidence="13" type="ORF">HN018_07780</name>
</gene>
<keyword evidence="2 13" id="KW-0378">Hydrolase</keyword>
<evidence type="ECO:0000256" key="7">
    <source>
        <dbReference type="ARBA" id="ARBA00042645"/>
    </source>
</evidence>
<dbReference type="SUPFAM" id="SSF53474">
    <property type="entry name" value="alpha/beta-Hydrolases"/>
    <property type="match status" value="1"/>
</dbReference>
<accession>A0A6M8HNU9</accession>
<dbReference type="EC" id="3.1.2.22" evidence="1"/>
<evidence type="ECO:0000256" key="3">
    <source>
        <dbReference type="ARBA" id="ARBA00022946"/>
    </source>
</evidence>
<evidence type="ECO:0000256" key="9">
    <source>
        <dbReference type="ARBA" id="ARBA00046047"/>
    </source>
</evidence>
<dbReference type="GO" id="GO:0102390">
    <property type="term" value="F:mycophenolic acid acyl-glucuronide esterase activity"/>
    <property type="evidence" value="ECO:0007669"/>
    <property type="project" value="UniProtKB-EC"/>
</dbReference>
<comment type="catalytic activity">
    <reaction evidence="10">
        <text>S-hexadecanoyl-L-cysteinyl-[protein] + H2O = L-cysteinyl-[protein] + hexadecanoate + H(+)</text>
        <dbReference type="Rhea" id="RHEA:19233"/>
        <dbReference type="Rhea" id="RHEA-COMP:10131"/>
        <dbReference type="Rhea" id="RHEA-COMP:11032"/>
        <dbReference type="ChEBI" id="CHEBI:7896"/>
        <dbReference type="ChEBI" id="CHEBI:15377"/>
        <dbReference type="ChEBI" id="CHEBI:15378"/>
        <dbReference type="ChEBI" id="CHEBI:29950"/>
        <dbReference type="ChEBI" id="CHEBI:74151"/>
        <dbReference type="EC" id="3.1.2.22"/>
    </reaction>
    <physiologicalReaction direction="left-to-right" evidence="10">
        <dbReference type="Rhea" id="RHEA:19234"/>
    </physiologicalReaction>
</comment>
<dbReference type="GO" id="GO:0008474">
    <property type="term" value="F:palmitoyl-(protein) hydrolase activity"/>
    <property type="evidence" value="ECO:0007669"/>
    <property type="project" value="UniProtKB-EC"/>
</dbReference>
<evidence type="ECO:0000256" key="11">
    <source>
        <dbReference type="ARBA" id="ARBA00047972"/>
    </source>
</evidence>
<evidence type="ECO:0000313" key="14">
    <source>
        <dbReference type="Proteomes" id="UP000500767"/>
    </source>
</evidence>
<evidence type="ECO:0000256" key="6">
    <source>
        <dbReference type="ARBA" id="ARBA00041520"/>
    </source>
</evidence>
<evidence type="ECO:0000256" key="1">
    <source>
        <dbReference type="ARBA" id="ARBA00012423"/>
    </source>
</evidence>
<dbReference type="EC" id="3.1.1.93" evidence="4"/>
<evidence type="ECO:0000256" key="8">
    <source>
        <dbReference type="ARBA" id="ARBA00042704"/>
    </source>
</evidence>
<reference evidence="13 14" key="1">
    <citation type="journal article" date="2014" name="World J. Microbiol. Biotechnol.">
        <title>Biodiversity and physiological characteristics of Antarctic and Arctic lichens-associated bacteria.</title>
        <authorList>
            <person name="Lee Y.M."/>
            <person name="Kim E.H."/>
            <person name="Lee H.K."/>
            <person name="Hong S.G."/>
        </authorList>
    </citation>
    <scope>NUCLEOTIDE SEQUENCE [LARGE SCALE GENOMIC DNA]</scope>
    <source>
        <strain evidence="13 14">PAMC 26569</strain>
    </source>
</reference>
<proteinExistence type="predicted"/>
<comment type="catalytic activity">
    <reaction evidence="11">
        <text>mycophenolic acid O-acyl-beta-D-glucuronide + H2O = mycophenolate + D-glucuronate + H(+)</text>
        <dbReference type="Rhea" id="RHEA:34179"/>
        <dbReference type="ChEBI" id="CHEBI:15377"/>
        <dbReference type="ChEBI" id="CHEBI:15378"/>
        <dbReference type="ChEBI" id="CHEBI:58720"/>
        <dbReference type="ChEBI" id="CHEBI:62932"/>
        <dbReference type="ChEBI" id="CHEBI:66982"/>
        <dbReference type="EC" id="3.1.1.93"/>
    </reaction>
    <physiologicalReaction direction="left-to-right" evidence="11">
        <dbReference type="Rhea" id="RHEA:34180"/>
    </physiologicalReaction>
</comment>
<protein>
    <recommendedName>
        <fullName evidence="5">Palmitoyl-protein thioesterase ABHD10, mitochondrial</fullName>
        <ecNumber evidence="4">3.1.1.93</ecNumber>
        <ecNumber evidence="1">3.1.2.22</ecNumber>
    </recommendedName>
    <alternativeName>
        <fullName evidence="7">Acyl-protein thioesterase ABHD10</fullName>
    </alternativeName>
    <alternativeName>
        <fullName evidence="8">Alpha/beta hydrolase domain-containing protein 10</fullName>
    </alternativeName>
    <alternativeName>
        <fullName evidence="6">Mycophenolic acid acyl-glucuronide esterase, mitochondrial</fullName>
    </alternativeName>
</protein>
<dbReference type="RefSeq" id="WP_171835073.1">
    <property type="nucleotide sequence ID" value="NZ_CP053708.1"/>
</dbReference>
<dbReference type="InterPro" id="IPR029058">
    <property type="entry name" value="AB_hydrolase_fold"/>
</dbReference>
<dbReference type="PANTHER" id="PTHR16138">
    <property type="entry name" value="MYCOPHENOLIC ACID ACYL-GLUCURONIDE ESTERASE, MITOCHONDRIAL"/>
    <property type="match status" value="1"/>
</dbReference>
<dbReference type="InterPro" id="IPR052382">
    <property type="entry name" value="ABHD10_acyl-thioesterase"/>
</dbReference>
<name>A0A6M8HNU9_9PROT</name>
<dbReference type="EMBL" id="CP053708">
    <property type="protein sequence ID" value="QKE89957.1"/>
    <property type="molecule type" value="Genomic_DNA"/>
</dbReference>
<keyword evidence="14" id="KW-1185">Reference proteome</keyword>
<dbReference type="Gene3D" id="3.40.50.1820">
    <property type="entry name" value="alpha/beta hydrolase"/>
    <property type="match status" value="1"/>
</dbReference>
<dbReference type="AlphaFoldDB" id="A0A6M8HNU9"/>
<dbReference type="Proteomes" id="UP000500767">
    <property type="component" value="Chromosome"/>
</dbReference>
<comment type="function">
    <text evidence="9">Acts as an acyl-protein thioesterase that hydrolyzes fatty acids from acylated residues in proteins. Regulates the mitochondrial S-depalmitoylation of the nucleophilic active site residue of peroxiredoxin-5/PRDX5, a key antioxidant protein, therefore modulating mitochondrial antioxidant ability. Also catalyzes the deglucuronidation of mycophenolic acid acyl-glucuronide, an active metabolite of the immunosuppressant drug mycophenolate.</text>
</comment>
<evidence type="ECO:0000259" key="12">
    <source>
        <dbReference type="Pfam" id="PF12697"/>
    </source>
</evidence>
<evidence type="ECO:0000256" key="5">
    <source>
        <dbReference type="ARBA" id="ARBA00039314"/>
    </source>
</evidence>
<evidence type="ECO:0000256" key="4">
    <source>
        <dbReference type="ARBA" id="ARBA00039132"/>
    </source>
</evidence>
<dbReference type="Pfam" id="PF12697">
    <property type="entry name" value="Abhydrolase_6"/>
    <property type="match status" value="1"/>
</dbReference>
<organism evidence="13 14">
    <name type="scientific">Lichenicola cladoniae</name>
    <dbReference type="NCBI Taxonomy" id="1484109"/>
    <lineage>
        <taxon>Bacteria</taxon>
        <taxon>Pseudomonadati</taxon>
        <taxon>Pseudomonadota</taxon>
        <taxon>Alphaproteobacteria</taxon>
        <taxon>Acetobacterales</taxon>
        <taxon>Acetobacteraceae</taxon>
        <taxon>Lichenicola</taxon>
    </lineage>
</organism>
<feature type="domain" description="AB hydrolase-1" evidence="12">
    <location>
        <begin position="29"/>
        <end position="229"/>
    </location>
</feature>
<dbReference type="GO" id="GO:0004553">
    <property type="term" value="F:hydrolase activity, hydrolyzing O-glycosyl compounds"/>
    <property type="evidence" value="ECO:0007669"/>
    <property type="project" value="TreeGrafter"/>
</dbReference>